<dbReference type="InterPro" id="IPR013766">
    <property type="entry name" value="Thioredoxin_domain"/>
</dbReference>
<gene>
    <name evidence="7" type="ORF">GM921_16280</name>
</gene>
<dbReference type="Pfam" id="PF13905">
    <property type="entry name" value="Thioredoxin_8"/>
    <property type="match status" value="1"/>
</dbReference>
<dbReference type="GO" id="GO:0017004">
    <property type="term" value="P:cytochrome complex assembly"/>
    <property type="evidence" value="ECO:0007669"/>
    <property type="project" value="UniProtKB-KW"/>
</dbReference>
<dbReference type="CDD" id="cd02966">
    <property type="entry name" value="TlpA_like_family"/>
    <property type="match status" value="1"/>
</dbReference>
<keyword evidence="3" id="KW-1015">Disulfide bond</keyword>
<evidence type="ECO:0000256" key="4">
    <source>
        <dbReference type="ARBA" id="ARBA00023284"/>
    </source>
</evidence>
<reference evidence="7" key="1">
    <citation type="submission" date="2019-11" db="EMBL/GenBank/DDBJ databases">
        <title>Description of Pedobacter sp. LMG 31464T.</title>
        <authorList>
            <person name="Carlier A."/>
            <person name="Qi S."/>
            <person name="Vandamme P."/>
        </authorList>
    </citation>
    <scope>NUCLEOTIDE SEQUENCE</scope>
    <source>
        <strain evidence="7">LMG 31464</strain>
    </source>
</reference>
<evidence type="ECO:0000259" key="6">
    <source>
        <dbReference type="PROSITE" id="PS51352"/>
    </source>
</evidence>
<evidence type="ECO:0000256" key="3">
    <source>
        <dbReference type="ARBA" id="ARBA00023157"/>
    </source>
</evidence>
<dbReference type="PANTHER" id="PTHR42852:SF6">
    <property type="entry name" value="THIOL:DISULFIDE INTERCHANGE PROTEIN DSBE"/>
    <property type="match status" value="1"/>
</dbReference>
<organism evidence="7 8">
    <name type="scientific">Pedobacter planticolens</name>
    <dbReference type="NCBI Taxonomy" id="2679964"/>
    <lineage>
        <taxon>Bacteria</taxon>
        <taxon>Pseudomonadati</taxon>
        <taxon>Bacteroidota</taxon>
        <taxon>Sphingobacteriia</taxon>
        <taxon>Sphingobacteriales</taxon>
        <taxon>Sphingobacteriaceae</taxon>
        <taxon>Pedobacter</taxon>
    </lineage>
</organism>
<comment type="subcellular location">
    <subcellularLocation>
        <location evidence="1">Cell envelope</location>
    </subcellularLocation>
</comment>
<keyword evidence="4" id="KW-0676">Redox-active center</keyword>
<dbReference type="PANTHER" id="PTHR42852">
    <property type="entry name" value="THIOL:DISULFIDE INTERCHANGE PROTEIN DSBE"/>
    <property type="match status" value="1"/>
</dbReference>
<evidence type="ECO:0000313" key="8">
    <source>
        <dbReference type="Proteomes" id="UP000601055"/>
    </source>
</evidence>
<keyword evidence="2" id="KW-0201">Cytochrome c-type biogenesis</keyword>
<dbReference type="Proteomes" id="UP000601055">
    <property type="component" value="Unassembled WGS sequence"/>
</dbReference>
<evidence type="ECO:0000256" key="2">
    <source>
        <dbReference type="ARBA" id="ARBA00022748"/>
    </source>
</evidence>
<evidence type="ECO:0000256" key="5">
    <source>
        <dbReference type="SAM" id="SignalP"/>
    </source>
</evidence>
<dbReference type="InterPro" id="IPR036249">
    <property type="entry name" value="Thioredoxin-like_sf"/>
</dbReference>
<sequence>MKRYLIIIYSLLFAWPAVSQTVKITGTVINSKESAITFIRNDEAAVTGVFSEKRYKVKLGDAGKFDIILPVDEISKWLVEVGSDRFDVFVLIPNENVSIVIDAIETGLMMNTIAKGPHAANFNYFSYYLKKSREKNPIETYAVRTDTLDILEYLKFQKEISQYDLKMLDEYRKSFKLTDEYYNWLKTAYQYSPYNEAINRARAKKKIKDPEIFKLLTAQLSDDNYAAKNSVDYNNLLEYYMHYKFNNLSYPIDMEKFFDFVSNTNFSATTKSVTLTRRMMDFRGLKNDSLYNSIFQQFKERVNDAELLKIVTDSRKGHLNQISNAVKENISKAKGLNEILQKYEGKVIYLDFWASWCAPCKEEMPNAAKLRAKLKGKDVVFVYFGYKDTKKKWLATQKELKIEGEHYLLSAELIDEANDLFEIIGVPRYVIIGKDGTIISRNANGPSQVYEQLIKLAEK</sequence>
<dbReference type="RefSeq" id="WP_182923691.1">
    <property type="nucleotide sequence ID" value="NZ_WNXD01000002.1"/>
</dbReference>
<protein>
    <submittedName>
        <fullName evidence="7">Redoxin family protein</fullName>
    </submittedName>
</protein>
<evidence type="ECO:0000313" key="7">
    <source>
        <dbReference type="EMBL" id="MBB2147063.1"/>
    </source>
</evidence>
<dbReference type="GO" id="GO:0030313">
    <property type="term" value="C:cell envelope"/>
    <property type="evidence" value="ECO:0007669"/>
    <property type="project" value="UniProtKB-SubCell"/>
</dbReference>
<feature type="chain" id="PRO_5037159837" evidence="5">
    <location>
        <begin position="20"/>
        <end position="459"/>
    </location>
</feature>
<comment type="caution">
    <text evidence="7">The sequence shown here is derived from an EMBL/GenBank/DDBJ whole genome shotgun (WGS) entry which is preliminary data.</text>
</comment>
<dbReference type="EMBL" id="WNXD01000002">
    <property type="protein sequence ID" value="MBB2147063.1"/>
    <property type="molecule type" value="Genomic_DNA"/>
</dbReference>
<name>A0A923E2X2_9SPHI</name>
<evidence type="ECO:0000256" key="1">
    <source>
        <dbReference type="ARBA" id="ARBA00004196"/>
    </source>
</evidence>
<dbReference type="PROSITE" id="PS51352">
    <property type="entry name" value="THIOREDOXIN_2"/>
    <property type="match status" value="1"/>
</dbReference>
<dbReference type="InterPro" id="IPR012336">
    <property type="entry name" value="Thioredoxin-like_fold"/>
</dbReference>
<proteinExistence type="predicted"/>
<feature type="domain" description="Thioredoxin" evidence="6">
    <location>
        <begin position="296"/>
        <end position="459"/>
    </location>
</feature>
<accession>A0A923E2X2</accession>
<dbReference type="AlphaFoldDB" id="A0A923E2X2"/>
<feature type="signal peptide" evidence="5">
    <location>
        <begin position="1"/>
        <end position="19"/>
    </location>
</feature>
<dbReference type="Gene3D" id="3.40.30.10">
    <property type="entry name" value="Glutaredoxin"/>
    <property type="match status" value="1"/>
</dbReference>
<dbReference type="InterPro" id="IPR050553">
    <property type="entry name" value="Thioredoxin_ResA/DsbE_sf"/>
</dbReference>
<keyword evidence="8" id="KW-1185">Reference proteome</keyword>
<keyword evidence="5" id="KW-0732">Signal</keyword>
<dbReference type="SUPFAM" id="SSF52833">
    <property type="entry name" value="Thioredoxin-like"/>
    <property type="match status" value="1"/>
</dbReference>